<keyword evidence="1" id="KW-0812">Transmembrane</keyword>
<reference evidence="2" key="1">
    <citation type="submission" date="2018-05" db="EMBL/GenBank/DDBJ databases">
        <authorList>
            <person name="Lanie J.A."/>
            <person name="Ng W.-L."/>
            <person name="Kazmierczak K.M."/>
            <person name="Andrzejewski T.M."/>
            <person name="Davidsen T.M."/>
            <person name="Wayne K.J."/>
            <person name="Tettelin H."/>
            <person name="Glass J.I."/>
            <person name="Rusch D."/>
            <person name="Podicherti R."/>
            <person name="Tsui H.-C.T."/>
            <person name="Winkler M.E."/>
        </authorList>
    </citation>
    <scope>NUCLEOTIDE SEQUENCE</scope>
</reference>
<evidence type="ECO:0000256" key="1">
    <source>
        <dbReference type="SAM" id="Phobius"/>
    </source>
</evidence>
<keyword evidence="1" id="KW-0472">Membrane</keyword>
<gene>
    <name evidence="2" type="ORF">METZ01_LOCUS334083</name>
</gene>
<organism evidence="2">
    <name type="scientific">marine metagenome</name>
    <dbReference type="NCBI Taxonomy" id="408172"/>
    <lineage>
        <taxon>unclassified sequences</taxon>
        <taxon>metagenomes</taxon>
        <taxon>ecological metagenomes</taxon>
    </lineage>
</organism>
<feature type="transmembrane region" description="Helical" evidence="1">
    <location>
        <begin position="9"/>
        <end position="28"/>
    </location>
</feature>
<accession>A0A382Q6M3</accession>
<feature type="transmembrane region" description="Helical" evidence="1">
    <location>
        <begin position="76"/>
        <end position="92"/>
    </location>
</feature>
<proteinExistence type="predicted"/>
<sequence>MDWNESRDLLWMAAILYGIGLVSGLSLVSKSNKLVSTLVPLAIIIAGFVAQTQGLAIRGQLVKGCPLGNGMERIQFILWSLVVGYLIIRVLFRLNLLGSFAAGVASLGGAVSLLIPSLDSAYWEKEGYDGIFSNHWVELHASVAIFSYGIFGLLATV</sequence>
<feature type="transmembrane region" description="Helical" evidence="1">
    <location>
        <begin position="136"/>
        <end position="155"/>
    </location>
</feature>
<name>A0A382Q6M3_9ZZZZ</name>
<dbReference type="EMBL" id="UINC01112349">
    <property type="protein sequence ID" value="SVC81229.1"/>
    <property type="molecule type" value="Genomic_DNA"/>
</dbReference>
<feature type="transmembrane region" description="Helical" evidence="1">
    <location>
        <begin position="98"/>
        <end position="115"/>
    </location>
</feature>
<evidence type="ECO:0008006" key="3">
    <source>
        <dbReference type="Google" id="ProtNLM"/>
    </source>
</evidence>
<dbReference type="AlphaFoldDB" id="A0A382Q6M3"/>
<feature type="transmembrane region" description="Helical" evidence="1">
    <location>
        <begin position="34"/>
        <end position="56"/>
    </location>
</feature>
<evidence type="ECO:0000313" key="2">
    <source>
        <dbReference type="EMBL" id="SVC81229.1"/>
    </source>
</evidence>
<keyword evidence="1" id="KW-1133">Transmembrane helix</keyword>
<feature type="non-terminal residue" evidence="2">
    <location>
        <position position="157"/>
    </location>
</feature>
<protein>
    <recommendedName>
        <fullName evidence="3">Cytochrome c assembly protein domain-containing protein</fullName>
    </recommendedName>
</protein>